<dbReference type="InterPro" id="IPR053905">
    <property type="entry name" value="EF-G-like_DII"/>
</dbReference>
<evidence type="ECO:0000256" key="4">
    <source>
        <dbReference type="ARBA" id="ARBA00022490"/>
    </source>
</evidence>
<keyword evidence="4 10" id="KW-0963">Cytoplasm</keyword>
<proteinExistence type="inferred from homology"/>
<evidence type="ECO:0000256" key="13">
    <source>
        <dbReference type="SAM" id="MobiDB-lite"/>
    </source>
</evidence>
<feature type="compositionally biased region" description="Polar residues" evidence="13">
    <location>
        <begin position="10"/>
        <end position="19"/>
    </location>
</feature>
<reference evidence="15" key="2">
    <citation type="journal article" date="2021" name="PeerJ">
        <title>Extensive microbial diversity within the chicken gut microbiome revealed by metagenomics and culture.</title>
        <authorList>
            <person name="Gilroy R."/>
            <person name="Ravi A."/>
            <person name="Getino M."/>
            <person name="Pursley I."/>
            <person name="Horton D.L."/>
            <person name="Alikhan N.F."/>
            <person name="Baker D."/>
            <person name="Gharbi K."/>
            <person name="Hall N."/>
            <person name="Watson M."/>
            <person name="Adriaenssens E.M."/>
            <person name="Foster-Nyarko E."/>
            <person name="Jarju S."/>
            <person name="Secka A."/>
            <person name="Antonio M."/>
            <person name="Oren A."/>
            <person name="Chaudhuri R.R."/>
            <person name="La Ragione R."/>
            <person name="Hildebrand F."/>
            <person name="Pallen M.J."/>
        </authorList>
    </citation>
    <scope>NUCLEOTIDE SEQUENCE</scope>
    <source>
        <strain evidence="15">ChiGjej1B1-22543</strain>
    </source>
</reference>
<dbReference type="GO" id="GO:0003743">
    <property type="term" value="F:translation initiation factor activity"/>
    <property type="evidence" value="ECO:0007669"/>
    <property type="project" value="UniProtKB-UniRule"/>
</dbReference>
<dbReference type="GO" id="GO:0005525">
    <property type="term" value="F:GTP binding"/>
    <property type="evidence" value="ECO:0007669"/>
    <property type="project" value="UniProtKB-KW"/>
</dbReference>
<evidence type="ECO:0000256" key="9">
    <source>
        <dbReference type="ARBA" id="ARBA00025162"/>
    </source>
</evidence>
<name>A0A9D1LMV7_9FIRM</name>
<organism evidence="15 16">
    <name type="scientific">Candidatus Alloenteromonas pullicola</name>
    <dbReference type="NCBI Taxonomy" id="2840784"/>
    <lineage>
        <taxon>Bacteria</taxon>
        <taxon>Bacillati</taxon>
        <taxon>Bacillota</taxon>
        <taxon>Bacillota incertae sedis</taxon>
        <taxon>Candidatus Alloenteromonas</taxon>
    </lineage>
</organism>
<protein>
    <recommendedName>
        <fullName evidence="3 10">Translation initiation factor IF-2</fullName>
    </recommendedName>
</protein>
<dbReference type="Pfam" id="PF04760">
    <property type="entry name" value="IF2_N"/>
    <property type="match status" value="1"/>
</dbReference>
<comment type="caution">
    <text evidence="15">The sequence shown here is derived from an EMBL/GenBank/DDBJ whole genome shotgun (WGS) entry which is preliminary data.</text>
</comment>
<dbReference type="InterPro" id="IPR015760">
    <property type="entry name" value="TIF_IF2"/>
</dbReference>
<dbReference type="Proteomes" id="UP000824070">
    <property type="component" value="Unassembled WGS sequence"/>
</dbReference>
<dbReference type="FunFam" id="3.40.50.10050:FF:000001">
    <property type="entry name" value="Translation initiation factor IF-2"/>
    <property type="match status" value="1"/>
</dbReference>
<feature type="domain" description="Tr-type G" evidence="14">
    <location>
        <begin position="120"/>
        <end position="289"/>
    </location>
</feature>
<dbReference type="GO" id="GO:0005829">
    <property type="term" value="C:cytosol"/>
    <property type="evidence" value="ECO:0007669"/>
    <property type="project" value="TreeGrafter"/>
</dbReference>
<dbReference type="CDD" id="cd03692">
    <property type="entry name" value="mtIF2_IVc"/>
    <property type="match status" value="1"/>
</dbReference>
<dbReference type="Pfam" id="PF22042">
    <property type="entry name" value="EF-G_D2"/>
    <property type="match status" value="1"/>
</dbReference>
<feature type="binding site" evidence="10">
    <location>
        <begin position="129"/>
        <end position="136"/>
    </location>
    <ligand>
        <name>GTP</name>
        <dbReference type="ChEBI" id="CHEBI:37565"/>
    </ligand>
</feature>
<dbReference type="InterPro" id="IPR004161">
    <property type="entry name" value="EFTu-like_2"/>
</dbReference>
<dbReference type="InterPro" id="IPR044145">
    <property type="entry name" value="IF2_II"/>
</dbReference>
<dbReference type="InterPro" id="IPR000178">
    <property type="entry name" value="TF_IF2_bacterial-like"/>
</dbReference>
<evidence type="ECO:0000256" key="5">
    <source>
        <dbReference type="ARBA" id="ARBA00022540"/>
    </source>
</evidence>
<comment type="similarity">
    <text evidence="2 10 11">Belongs to the TRAFAC class translation factor GTPase superfamily. Classic translation factor GTPase family. IF-2 subfamily.</text>
</comment>
<dbReference type="PANTHER" id="PTHR43381:SF5">
    <property type="entry name" value="TR-TYPE G DOMAIN-CONTAINING PROTEIN"/>
    <property type="match status" value="1"/>
</dbReference>
<comment type="subcellular location">
    <subcellularLocation>
        <location evidence="1 10 12">Cytoplasm</location>
    </subcellularLocation>
</comment>
<gene>
    <name evidence="10 15" type="primary">infB</name>
    <name evidence="15" type="ORF">IAC52_00585</name>
</gene>
<dbReference type="Gene3D" id="3.40.50.300">
    <property type="entry name" value="P-loop containing nucleotide triphosphate hydrolases"/>
    <property type="match status" value="1"/>
</dbReference>
<keyword evidence="7 10" id="KW-0648">Protein biosynthesis</keyword>
<dbReference type="CDD" id="cd01887">
    <property type="entry name" value="IF2_eIF5B"/>
    <property type="match status" value="1"/>
</dbReference>
<evidence type="ECO:0000256" key="1">
    <source>
        <dbReference type="ARBA" id="ARBA00004496"/>
    </source>
</evidence>
<dbReference type="FunFam" id="3.40.50.300:FF:000019">
    <property type="entry name" value="Translation initiation factor IF-2"/>
    <property type="match status" value="1"/>
</dbReference>
<feature type="binding site" evidence="10">
    <location>
        <begin position="175"/>
        <end position="179"/>
    </location>
    <ligand>
        <name>GTP</name>
        <dbReference type="ChEBI" id="CHEBI:37565"/>
    </ligand>
</feature>
<dbReference type="GO" id="GO:0003924">
    <property type="term" value="F:GTPase activity"/>
    <property type="evidence" value="ECO:0007669"/>
    <property type="project" value="UniProtKB-UniRule"/>
</dbReference>
<dbReference type="InterPro" id="IPR006847">
    <property type="entry name" value="IF2_N"/>
</dbReference>
<dbReference type="AlphaFoldDB" id="A0A9D1LMV7"/>
<feature type="binding site" evidence="10">
    <location>
        <begin position="229"/>
        <end position="232"/>
    </location>
    <ligand>
        <name>GTP</name>
        <dbReference type="ChEBI" id="CHEBI:37565"/>
    </ligand>
</feature>
<dbReference type="SUPFAM" id="SSF52540">
    <property type="entry name" value="P-loop containing nucleoside triphosphate hydrolases"/>
    <property type="match status" value="1"/>
</dbReference>
<dbReference type="PANTHER" id="PTHR43381">
    <property type="entry name" value="TRANSLATION INITIATION FACTOR IF-2-RELATED"/>
    <property type="match status" value="1"/>
</dbReference>
<dbReference type="CDD" id="cd03702">
    <property type="entry name" value="IF2_mtIF2_II"/>
    <property type="match status" value="1"/>
</dbReference>
<comment type="function">
    <text evidence="9 10 11">One of the essential components for the initiation of protein synthesis. Protects formylmethionyl-tRNA from spontaneous hydrolysis and promotes its binding to the 30S ribosomal subunits. Also involved in the hydrolysis of GTP during the formation of the 70S ribosomal complex.</text>
</comment>
<keyword evidence="6 10" id="KW-0547">Nucleotide-binding</keyword>
<evidence type="ECO:0000256" key="2">
    <source>
        <dbReference type="ARBA" id="ARBA00007733"/>
    </source>
</evidence>
<dbReference type="PROSITE" id="PS51722">
    <property type="entry name" value="G_TR_2"/>
    <property type="match status" value="1"/>
</dbReference>
<dbReference type="InterPro" id="IPR023115">
    <property type="entry name" value="TIF_IF2_dom3"/>
</dbReference>
<dbReference type="Pfam" id="PF11987">
    <property type="entry name" value="IF-2"/>
    <property type="match status" value="1"/>
</dbReference>
<dbReference type="HAMAP" id="MF_00100_B">
    <property type="entry name" value="IF_2_B"/>
    <property type="match status" value="1"/>
</dbReference>
<dbReference type="Pfam" id="PF00009">
    <property type="entry name" value="GTP_EFTU"/>
    <property type="match status" value="1"/>
</dbReference>
<dbReference type="SUPFAM" id="SSF50447">
    <property type="entry name" value="Translation proteins"/>
    <property type="match status" value="2"/>
</dbReference>
<evidence type="ECO:0000259" key="14">
    <source>
        <dbReference type="PROSITE" id="PS51722"/>
    </source>
</evidence>
<dbReference type="FunFam" id="2.40.30.10:FF:000008">
    <property type="entry name" value="Translation initiation factor IF-2"/>
    <property type="match status" value="1"/>
</dbReference>
<feature type="region of interest" description="Disordered" evidence="13">
    <location>
        <begin position="1"/>
        <end position="35"/>
    </location>
</feature>
<evidence type="ECO:0000313" key="16">
    <source>
        <dbReference type="Proteomes" id="UP000824070"/>
    </source>
</evidence>
<evidence type="ECO:0000256" key="7">
    <source>
        <dbReference type="ARBA" id="ARBA00022917"/>
    </source>
</evidence>
<accession>A0A9D1LMV7</accession>
<evidence type="ECO:0000256" key="12">
    <source>
        <dbReference type="RuleBase" id="RU000645"/>
    </source>
</evidence>
<evidence type="ECO:0000256" key="10">
    <source>
        <dbReference type="HAMAP-Rule" id="MF_00100"/>
    </source>
</evidence>
<keyword evidence="8 10" id="KW-0342">GTP-binding</keyword>
<dbReference type="Gene3D" id="2.40.30.10">
    <property type="entry name" value="Translation factors"/>
    <property type="match status" value="2"/>
</dbReference>
<dbReference type="InterPro" id="IPR009000">
    <property type="entry name" value="Transl_B-barrel_sf"/>
</dbReference>
<keyword evidence="5 10" id="KW-0396">Initiation factor</keyword>
<dbReference type="InterPro" id="IPR027417">
    <property type="entry name" value="P-loop_NTPase"/>
</dbReference>
<evidence type="ECO:0000256" key="11">
    <source>
        <dbReference type="RuleBase" id="RU000644"/>
    </source>
</evidence>
<feature type="region of interest" description="G-domain" evidence="10">
    <location>
        <begin position="123"/>
        <end position="271"/>
    </location>
</feature>
<dbReference type="InterPro" id="IPR036925">
    <property type="entry name" value="TIF_IF2_dom3_sf"/>
</dbReference>
<dbReference type="Gene3D" id="3.40.50.10050">
    <property type="entry name" value="Translation initiation factor IF- 2, domain 3"/>
    <property type="match status" value="1"/>
</dbReference>
<dbReference type="FunFam" id="2.40.30.10:FF:000007">
    <property type="entry name" value="Translation initiation factor IF-2"/>
    <property type="match status" value="1"/>
</dbReference>
<evidence type="ECO:0000256" key="3">
    <source>
        <dbReference type="ARBA" id="ARBA00020675"/>
    </source>
</evidence>
<dbReference type="PROSITE" id="PS01176">
    <property type="entry name" value="IF2"/>
    <property type="match status" value="1"/>
</dbReference>
<reference evidence="15" key="1">
    <citation type="submission" date="2020-10" db="EMBL/GenBank/DDBJ databases">
        <authorList>
            <person name="Gilroy R."/>
        </authorList>
    </citation>
    <scope>NUCLEOTIDE SEQUENCE</scope>
    <source>
        <strain evidence="15">ChiGjej1B1-22543</strain>
    </source>
</reference>
<sequence>MKKSGFKPSKGNQSNSRARVSNFAPTHHKNERPKVNGGVFVYSKPLSVGELSKAIDVPATEIIKQLFLLGKMVTINQMLDDEAIGTICLQFGYDFKKEQVQDATHFENIEIKDDPSQLVERPPVVTIMGHVDHGKTTLIDAIRSSNIVSTEAGGISQEIGAYQVDVDGKKITFIDTPGHAAFTAMRARGASVTDIVVLVVAADDGVMPQTIEAIDHAKAAEVPIIVAVNKMDKPGANPHKVLEELLAHDVIAEEFGGDVMSVSISAKKKQGISDLLDMILLKAEMLELKANPNRYAIGTVLESELDKGEGPKATLLVQNGTLNAGDYVVVGDHYGKIRRMTNERRQVLKSALPSTPVAVIGLSAVPSAGDRFMAFPEERQAREVAEARQLEKLAQTRSGTAAMKLSDLNNLVNAGKVKDINVIVKSDSNGTAEALKANLEKLSTDKAKVHVLLASAGAISESDVLLASASHAVIFGFAVRPEARIRQLAEENHVEIHLHNIIYELLDEMENALKGAVEVEKVEQVTGEAEIRHIYKIAHVGTIGGSYVTSGTIKMGEKVRLIRQGVVIYNGKLGSLKRYKDDAKEVKEGYECGLTIEGYNDIKEGDRVEGYELVEKQ</sequence>
<dbReference type="NCBIfam" id="TIGR00231">
    <property type="entry name" value="small_GTP"/>
    <property type="match status" value="1"/>
</dbReference>
<evidence type="ECO:0000313" key="15">
    <source>
        <dbReference type="EMBL" id="HIU44784.1"/>
    </source>
</evidence>
<evidence type="ECO:0000256" key="8">
    <source>
        <dbReference type="ARBA" id="ARBA00023134"/>
    </source>
</evidence>
<dbReference type="SUPFAM" id="SSF52156">
    <property type="entry name" value="Initiation factor IF2/eIF5b, domain 3"/>
    <property type="match status" value="1"/>
</dbReference>
<dbReference type="EMBL" id="DVMV01000005">
    <property type="protein sequence ID" value="HIU44784.1"/>
    <property type="molecule type" value="Genomic_DNA"/>
</dbReference>
<dbReference type="InterPro" id="IPR005225">
    <property type="entry name" value="Small_GTP-bd"/>
</dbReference>
<dbReference type="NCBIfam" id="TIGR00487">
    <property type="entry name" value="IF-2"/>
    <property type="match status" value="1"/>
</dbReference>
<dbReference type="InterPro" id="IPR000795">
    <property type="entry name" value="T_Tr_GTP-bd_dom"/>
</dbReference>
<dbReference type="Pfam" id="PF03144">
    <property type="entry name" value="GTP_EFTU_D2"/>
    <property type="match status" value="1"/>
</dbReference>
<evidence type="ECO:0000256" key="6">
    <source>
        <dbReference type="ARBA" id="ARBA00022741"/>
    </source>
</evidence>